<dbReference type="GO" id="GO:0005509">
    <property type="term" value="F:calcium ion binding"/>
    <property type="evidence" value="ECO:0007669"/>
    <property type="project" value="TreeGrafter"/>
</dbReference>
<evidence type="ECO:0000313" key="5">
    <source>
        <dbReference type="Proteomes" id="UP000664169"/>
    </source>
</evidence>
<evidence type="ECO:0000256" key="1">
    <source>
        <dbReference type="ARBA" id="ARBA00014759"/>
    </source>
</evidence>
<comment type="similarity">
    <text evidence="2">Belongs to the TCTP family.</text>
</comment>
<dbReference type="SUPFAM" id="SSF51316">
    <property type="entry name" value="Mss4-like"/>
    <property type="match status" value="1"/>
</dbReference>
<dbReference type="PANTHER" id="PTHR11991">
    <property type="entry name" value="TRANSLATIONALLY CONTROLLED TUMOR PROTEIN-RELATED"/>
    <property type="match status" value="1"/>
</dbReference>
<reference evidence="4" key="1">
    <citation type="submission" date="2021-03" db="EMBL/GenBank/DDBJ databases">
        <authorList>
            <person name="Tagirdzhanova G."/>
        </authorList>
    </citation>
    <scope>NUCLEOTIDE SEQUENCE</scope>
</reference>
<organism evidence="4 5">
    <name type="scientific">Gomphillus americanus</name>
    <dbReference type="NCBI Taxonomy" id="1940652"/>
    <lineage>
        <taxon>Eukaryota</taxon>
        <taxon>Fungi</taxon>
        <taxon>Dikarya</taxon>
        <taxon>Ascomycota</taxon>
        <taxon>Pezizomycotina</taxon>
        <taxon>Lecanoromycetes</taxon>
        <taxon>OSLEUM clade</taxon>
        <taxon>Ostropomycetidae</taxon>
        <taxon>Ostropales</taxon>
        <taxon>Graphidaceae</taxon>
        <taxon>Gomphilloideae</taxon>
        <taxon>Gomphillus</taxon>
    </lineage>
</organism>
<dbReference type="OrthoDB" id="10248936at2759"/>
<dbReference type="InterPro" id="IPR034737">
    <property type="entry name" value="TCTP"/>
</dbReference>
<comment type="caution">
    <text evidence="4">The sequence shown here is derived from an EMBL/GenBank/DDBJ whole genome shotgun (WGS) entry which is preliminary data.</text>
</comment>
<dbReference type="Pfam" id="PF00838">
    <property type="entry name" value="TCTP"/>
    <property type="match status" value="1"/>
</dbReference>
<evidence type="ECO:0000259" key="3">
    <source>
        <dbReference type="PROSITE" id="PS51797"/>
    </source>
</evidence>
<dbReference type="EMBL" id="CAJPDQ010000038">
    <property type="protein sequence ID" value="CAF9931325.1"/>
    <property type="molecule type" value="Genomic_DNA"/>
</dbReference>
<accession>A0A8H3IWM2</accession>
<dbReference type="Gene3D" id="2.170.150.10">
    <property type="entry name" value="Metal Binding Protein, Guanine Nucleotide Exchange Factor, Chain A"/>
    <property type="match status" value="1"/>
</dbReference>
<gene>
    <name evidence="4" type="ORF">GOMPHAMPRED_005884</name>
</gene>
<name>A0A8H3IWM2_9LECA</name>
<dbReference type="PANTHER" id="PTHR11991:SF0">
    <property type="entry name" value="TRANSLATIONALLY-CONTROLLED TUMOR PROTEIN"/>
    <property type="match status" value="1"/>
</dbReference>
<dbReference type="Proteomes" id="UP000664169">
    <property type="component" value="Unassembled WGS sequence"/>
</dbReference>
<keyword evidence="5" id="KW-1185">Reference proteome</keyword>
<dbReference type="PROSITE" id="PS51797">
    <property type="entry name" value="TCTP_3"/>
    <property type="match status" value="1"/>
</dbReference>
<dbReference type="AlphaFoldDB" id="A0A8H3IWM2"/>
<evidence type="ECO:0000313" key="4">
    <source>
        <dbReference type="EMBL" id="CAF9931325.1"/>
    </source>
</evidence>
<dbReference type="PRINTS" id="PR01653">
    <property type="entry name" value="TCTPROTEIN"/>
</dbReference>
<dbReference type="InterPro" id="IPR011323">
    <property type="entry name" value="Mss4/transl-control_tumour"/>
</dbReference>
<sequence>MGMTVYTDLVSGDELISDSFDLIDKEDVVYEVDCSMITKGGETFNTGANASAEEADEGVEDGVQQVNNVVHSFRLEKVEGVYPTLKDYQNQFKVYLKKVVALFKEEGKSEEEIKAWQTKVQNYFVKVIKPNFKHYDFYTGESMNHEAMLLLLNYREDGVTPFFTIWKHPLKAVKV</sequence>
<evidence type="ECO:0000256" key="2">
    <source>
        <dbReference type="PROSITE-ProRule" id="PRU01133"/>
    </source>
</evidence>
<feature type="domain" description="TCTP" evidence="3">
    <location>
        <begin position="3"/>
        <end position="175"/>
    </location>
</feature>
<dbReference type="GO" id="GO:0005737">
    <property type="term" value="C:cytoplasm"/>
    <property type="evidence" value="ECO:0007669"/>
    <property type="project" value="TreeGrafter"/>
</dbReference>
<proteinExistence type="inferred from homology"/>
<protein>
    <recommendedName>
        <fullName evidence="1">Translationally-controlled tumor protein homolog</fullName>
    </recommendedName>
</protein>
<dbReference type="InterPro" id="IPR011057">
    <property type="entry name" value="Mss4-like_sf"/>
</dbReference>
<dbReference type="InterPro" id="IPR018105">
    <property type="entry name" value="Translational_control_tumour_p"/>
</dbReference>